<dbReference type="EMBL" id="SEWE01000002">
    <property type="protein sequence ID" value="RYU84422.1"/>
    <property type="molecule type" value="Genomic_DNA"/>
</dbReference>
<evidence type="ECO:0000313" key="1">
    <source>
        <dbReference type="EMBL" id="RYU84422.1"/>
    </source>
</evidence>
<dbReference type="AlphaFoldDB" id="A0A4Q5LK72"/>
<evidence type="ECO:0000313" key="2">
    <source>
        <dbReference type="Proteomes" id="UP000294155"/>
    </source>
</evidence>
<name>A0A4Q5LK72_9BACT</name>
<organism evidence="1 2">
    <name type="scientific">Hymenobacter persicinus</name>
    <dbReference type="NCBI Taxonomy" id="2025506"/>
    <lineage>
        <taxon>Bacteria</taxon>
        <taxon>Pseudomonadati</taxon>
        <taxon>Bacteroidota</taxon>
        <taxon>Cytophagia</taxon>
        <taxon>Cytophagales</taxon>
        <taxon>Hymenobacteraceae</taxon>
        <taxon>Hymenobacter</taxon>
    </lineage>
</organism>
<dbReference type="Proteomes" id="UP000294155">
    <property type="component" value="Unassembled WGS sequence"/>
</dbReference>
<sequence length="97" mass="10869">MTEPRQLPSLPAAAALAMLQNGETLRGYHVVGRLDFTALAIEATYVRLSIRIQHCRLDELQGSMLTFEQPVELHDTHLTQAEFVAAYFLRGLVLDNC</sequence>
<proteinExistence type="predicted"/>
<gene>
    <name evidence="1" type="ORF">EWM57_01660</name>
</gene>
<reference evidence="1 2" key="1">
    <citation type="submission" date="2019-02" db="EMBL/GenBank/DDBJ databases">
        <title>Bacterial novel species isolated from soil.</title>
        <authorList>
            <person name="Jung H.-Y."/>
        </authorList>
    </citation>
    <scope>NUCLEOTIDE SEQUENCE [LARGE SCALE GENOMIC DNA]</scope>
    <source>
        <strain evidence="1 2">1-3-3-3</strain>
    </source>
</reference>
<dbReference type="RefSeq" id="WP_129919382.1">
    <property type="nucleotide sequence ID" value="NZ_SEWE01000002.1"/>
</dbReference>
<comment type="caution">
    <text evidence="1">The sequence shown here is derived from an EMBL/GenBank/DDBJ whole genome shotgun (WGS) entry which is preliminary data.</text>
</comment>
<protein>
    <submittedName>
        <fullName evidence="1">Uncharacterized protein</fullName>
    </submittedName>
</protein>
<accession>A0A4Q5LK72</accession>
<keyword evidence="2" id="KW-1185">Reference proteome</keyword>